<dbReference type="Proteomes" id="UP000254227">
    <property type="component" value="Unassembled WGS sequence"/>
</dbReference>
<dbReference type="EMBL" id="UFRV01000006">
    <property type="protein sequence ID" value="SUT98974.1"/>
    <property type="molecule type" value="Genomic_DNA"/>
</dbReference>
<gene>
    <name evidence="2" type="ORF">I6G67_16270</name>
    <name evidence="3" type="ORF">NCTC10308_03061</name>
</gene>
<dbReference type="Proteomes" id="UP000595107">
    <property type="component" value="Chromosome"/>
</dbReference>
<reference evidence="2 5" key="2">
    <citation type="submission" date="2020-12" db="EMBL/GenBank/DDBJ databases">
        <title>FDA dAtabase for Regulatory Grade micrObial Sequences (FDA-ARGOS): Supporting development and validation of Infectious Disease Dx tests.</title>
        <authorList>
            <person name="Sproer C."/>
            <person name="Gronow S."/>
            <person name="Severitt S."/>
            <person name="Schroder I."/>
            <person name="Tallon L."/>
            <person name="Sadzewicz L."/>
            <person name="Zhao X."/>
            <person name="Boylan J."/>
            <person name="Ott S."/>
            <person name="Bowen H."/>
            <person name="Vavikolanu K."/>
            <person name="Mehta A."/>
            <person name="Aluvathingal J."/>
            <person name="Nadendla S."/>
            <person name="Lowell S."/>
            <person name="Myers T."/>
            <person name="Yan Y."/>
            <person name="Sichtig H."/>
        </authorList>
    </citation>
    <scope>NUCLEOTIDE SEQUENCE [LARGE SCALE GENOMIC DNA]</scope>
    <source>
        <strain evidence="2 5">FDAARGOS_910</strain>
    </source>
</reference>
<proteinExistence type="predicted"/>
<reference evidence="3 4" key="1">
    <citation type="submission" date="2018-06" db="EMBL/GenBank/DDBJ databases">
        <authorList>
            <consortium name="Pathogen Informatics"/>
            <person name="Doyle S."/>
        </authorList>
    </citation>
    <scope>NUCLEOTIDE SEQUENCE [LARGE SCALE GENOMIC DNA]</scope>
    <source>
        <strain evidence="3 4">NCTC10308</strain>
    </source>
</reference>
<feature type="chain" id="PRO_5036072228" evidence="1">
    <location>
        <begin position="22"/>
        <end position="177"/>
    </location>
</feature>
<evidence type="ECO:0000313" key="2">
    <source>
        <dbReference type="EMBL" id="QPS03715.1"/>
    </source>
</evidence>
<accession>A0A380UAB9</accession>
<dbReference type="EMBL" id="CP065666">
    <property type="protein sequence ID" value="QPS03715.1"/>
    <property type="molecule type" value="Genomic_DNA"/>
</dbReference>
<dbReference type="AlphaFoldDB" id="A0A380UAB9"/>
<evidence type="ECO:0000256" key="1">
    <source>
        <dbReference type="SAM" id="SignalP"/>
    </source>
</evidence>
<protein>
    <submittedName>
        <fullName evidence="3">Uncharacterized protein</fullName>
    </submittedName>
</protein>
<evidence type="ECO:0000313" key="4">
    <source>
        <dbReference type="Proteomes" id="UP000254227"/>
    </source>
</evidence>
<dbReference type="RefSeq" id="WP_004684400.1">
    <property type="nucleotide sequence ID" value="NZ_BBTB01000028.1"/>
</dbReference>
<sequence>MKTLKIVLGSYILLNSMNLYAENVNECMKYWSEPAVQIRVLPDVQCFDIWEEGFSNENKKVARKIGFNLKDKNWMSTGICNHIQYKNKDYYIYWADMKDDRTDLIMIYNEGNSFAYSRKIDQKNIKNGFRKEDQVDVNLSCGKIGDDIKIASVLNGYIFKETSISNILKYKMYDRFK</sequence>
<evidence type="ECO:0000313" key="3">
    <source>
        <dbReference type="EMBL" id="SUT98974.1"/>
    </source>
</evidence>
<name>A0A380UAB9_ACIJO</name>
<keyword evidence="1" id="KW-0732">Signal</keyword>
<feature type="signal peptide" evidence="1">
    <location>
        <begin position="1"/>
        <end position="21"/>
    </location>
</feature>
<organism evidence="3 4">
    <name type="scientific">Acinetobacter johnsonii</name>
    <dbReference type="NCBI Taxonomy" id="40214"/>
    <lineage>
        <taxon>Bacteria</taxon>
        <taxon>Pseudomonadati</taxon>
        <taxon>Pseudomonadota</taxon>
        <taxon>Gammaproteobacteria</taxon>
        <taxon>Moraxellales</taxon>
        <taxon>Moraxellaceae</taxon>
        <taxon>Acinetobacter</taxon>
    </lineage>
</organism>
<evidence type="ECO:0000313" key="5">
    <source>
        <dbReference type="Proteomes" id="UP000595107"/>
    </source>
</evidence>